<dbReference type="InterPro" id="IPR043129">
    <property type="entry name" value="ATPase_NBD"/>
</dbReference>
<comment type="similarity">
    <text evidence="1">Belongs to the FGGY kinase family.</text>
</comment>
<evidence type="ECO:0000256" key="6">
    <source>
        <dbReference type="ARBA" id="ARBA00022840"/>
    </source>
</evidence>
<dbReference type="PROSITE" id="PS00933">
    <property type="entry name" value="FGGY_KINASES_1"/>
    <property type="match status" value="1"/>
</dbReference>
<feature type="domain" description="Carbohydrate kinase FGGY N-terminal" evidence="8">
    <location>
        <begin position="5"/>
        <end position="248"/>
    </location>
</feature>
<dbReference type="GO" id="GO:0005524">
    <property type="term" value="F:ATP binding"/>
    <property type="evidence" value="ECO:0007669"/>
    <property type="project" value="UniProtKB-KW"/>
</dbReference>
<evidence type="ECO:0000256" key="7">
    <source>
        <dbReference type="ARBA" id="ARBA00043149"/>
    </source>
</evidence>
<name>A0A382FPM5_9ZZZZ</name>
<dbReference type="PANTHER" id="PTHR10196">
    <property type="entry name" value="SUGAR KINASE"/>
    <property type="match status" value="1"/>
</dbReference>
<dbReference type="FunFam" id="3.30.420.40:FF:000008">
    <property type="entry name" value="Glycerol kinase"/>
    <property type="match status" value="1"/>
</dbReference>
<sequence length="348" mass="39403">MQKFILSLDQGTTSSRVILYNTNFKPIDALQKELNQYFPKNGWVEHDALEIWKDVKFLISKIIKKNKIKSSQILSIGITNQRETTVLWNKKNGKPINKAIVWQDRRTSDLCDTLKKKKLDKKIQKITGLIVDPYFSATKIKWILDNNPKAKKILKQNNLLFGTIDTWLLWNLTEKQSHLTDITNASRTMLFDSKQEKWSKVLLQLLNIPLKILPKVTPNSYNFGTTNLFGGPINIGGMAGDQQAATIGQACFKKGQSKSTYGTGCFLLMNIGSKFKLSKNKLLTTVAFKIGNQKMYCYEGSIFVAGSAIQWLRDKLLLFKNSKETNLLYARADNNESITIVPALTGLG</sequence>
<proteinExistence type="inferred from homology"/>
<dbReference type="Pfam" id="PF00370">
    <property type="entry name" value="FGGY_N"/>
    <property type="match status" value="1"/>
</dbReference>
<dbReference type="GO" id="GO:0005829">
    <property type="term" value="C:cytosol"/>
    <property type="evidence" value="ECO:0007669"/>
    <property type="project" value="TreeGrafter"/>
</dbReference>
<keyword evidence="5" id="KW-0319">Glycerol metabolism</keyword>
<evidence type="ECO:0000256" key="1">
    <source>
        <dbReference type="ARBA" id="ARBA00009156"/>
    </source>
</evidence>
<dbReference type="NCBIfam" id="NF000756">
    <property type="entry name" value="PRK00047.1"/>
    <property type="match status" value="1"/>
</dbReference>
<dbReference type="AlphaFoldDB" id="A0A382FPM5"/>
<evidence type="ECO:0000256" key="5">
    <source>
        <dbReference type="ARBA" id="ARBA00022798"/>
    </source>
</evidence>
<keyword evidence="3" id="KW-0547">Nucleotide-binding</keyword>
<dbReference type="GO" id="GO:0019563">
    <property type="term" value="P:glycerol catabolic process"/>
    <property type="evidence" value="ECO:0007669"/>
    <property type="project" value="TreeGrafter"/>
</dbReference>
<evidence type="ECO:0000256" key="3">
    <source>
        <dbReference type="ARBA" id="ARBA00022741"/>
    </source>
</evidence>
<dbReference type="Gene3D" id="3.30.420.40">
    <property type="match status" value="2"/>
</dbReference>
<evidence type="ECO:0000256" key="4">
    <source>
        <dbReference type="ARBA" id="ARBA00022777"/>
    </source>
</evidence>
<evidence type="ECO:0000313" key="9">
    <source>
        <dbReference type="EMBL" id="SVB64980.1"/>
    </source>
</evidence>
<dbReference type="InterPro" id="IPR018484">
    <property type="entry name" value="FGGY_N"/>
</dbReference>
<protein>
    <recommendedName>
        <fullName evidence="7">ATP:glycerol 3-phosphotransferase</fullName>
    </recommendedName>
</protein>
<reference evidence="9" key="1">
    <citation type="submission" date="2018-05" db="EMBL/GenBank/DDBJ databases">
        <authorList>
            <person name="Lanie J.A."/>
            <person name="Ng W.-L."/>
            <person name="Kazmierczak K.M."/>
            <person name="Andrzejewski T.M."/>
            <person name="Davidsen T.M."/>
            <person name="Wayne K.J."/>
            <person name="Tettelin H."/>
            <person name="Glass J.I."/>
            <person name="Rusch D."/>
            <person name="Podicherti R."/>
            <person name="Tsui H.-C.T."/>
            <person name="Winkler M.E."/>
        </authorList>
    </citation>
    <scope>NUCLEOTIDE SEQUENCE</scope>
</reference>
<dbReference type="GO" id="GO:0004370">
    <property type="term" value="F:glycerol kinase activity"/>
    <property type="evidence" value="ECO:0007669"/>
    <property type="project" value="TreeGrafter"/>
</dbReference>
<keyword evidence="2" id="KW-0808">Transferase</keyword>
<keyword evidence="6" id="KW-0067">ATP-binding</keyword>
<evidence type="ECO:0000256" key="2">
    <source>
        <dbReference type="ARBA" id="ARBA00022679"/>
    </source>
</evidence>
<evidence type="ECO:0000259" key="8">
    <source>
        <dbReference type="Pfam" id="PF00370"/>
    </source>
</evidence>
<gene>
    <name evidence="9" type="ORF">METZ01_LOCUS217834</name>
</gene>
<dbReference type="PANTHER" id="PTHR10196:SF69">
    <property type="entry name" value="GLYCEROL KINASE"/>
    <property type="match status" value="1"/>
</dbReference>
<dbReference type="InterPro" id="IPR018483">
    <property type="entry name" value="Carb_kinase_FGGY_CS"/>
</dbReference>
<feature type="non-terminal residue" evidence="9">
    <location>
        <position position="348"/>
    </location>
</feature>
<organism evidence="9">
    <name type="scientific">marine metagenome</name>
    <dbReference type="NCBI Taxonomy" id="408172"/>
    <lineage>
        <taxon>unclassified sequences</taxon>
        <taxon>metagenomes</taxon>
        <taxon>ecological metagenomes</taxon>
    </lineage>
</organism>
<dbReference type="SUPFAM" id="SSF53067">
    <property type="entry name" value="Actin-like ATPase domain"/>
    <property type="match status" value="2"/>
</dbReference>
<dbReference type="EMBL" id="UINC01051161">
    <property type="protein sequence ID" value="SVB64980.1"/>
    <property type="molecule type" value="Genomic_DNA"/>
</dbReference>
<accession>A0A382FPM5</accession>
<keyword evidence="4" id="KW-0418">Kinase</keyword>